<feature type="region of interest" description="Disordered" evidence="1">
    <location>
        <begin position="1"/>
        <end position="23"/>
    </location>
</feature>
<keyword evidence="3" id="KW-1185">Reference proteome</keyword>
<gene>
    <name evidence="2" type="ORF">C1H46_044270</name>
</gene>
<reference evidence="2 3" key="1">
    <citation type="journal article" date="2019" name="G3 (Bethesda)">
        <title>Sequencing of a Wild Apple (Malus baccata) Genome Unravels the Differences Between Cultivated and Wild Apple Species Regarding Disease Resistance and Cold Tolerance.</title>
        <authorList>
            <person name="Chen X."/>
        </authorList>
    </citation>
    <scope>NUCLEOTIDE SEQUENCE [LARGE SCALE GENOMIC DNA]</scope>
    <source>
        <strain evidence="3">cv. Shandingzi</strain>
        <tissue evidence="2">Leaves</tissue>
    </source>
</reference>
<organism evidence="2 3">
    <name type="scientific">Malus baccata</name>
    <name type="common">Siberian crab apple</name>
    <name type="synonym">Pyrus baccata</name>
    <dbReference type="NCBI Taxonomy" id="106549"/>
    <lineage>
        <taxon>Eukaryota</taxon>
        <taxon>Viridiplantae</taxon>
        <taxon>Streptophyta</taxon>
        <taxon>Embryophyta</taxon>
        <taxon>Tracheophyta</taxon>
        <taxon>Spermatophyta</taxon>
        <taxon>Magnoliopsida</taxon>
        <taxon>eudicotyledons</taxon>
        <taxon>Gunneridae</taxon>
        <taxon>Pentapetalae</taxon>
        <taxon>rosids</taxon>
        <taxon>fabids</taxon>
        <taxon>Rosales</taxon>
        <taxon>Rosaceae</taxon>
        <taxon>Amygdaloideae</taxon>
        <taxon>Maleae</taxon>
        <taxon>Malus</taxon>
    </lineage>
</organism>
<evidence type="ECO:0000313" key="2">
    <source>
        <dbReference type="EMBL" id="TQD70194.1"/>
    </source>
</evidence>
<comment type="caution">
    <text evidence="2">The sequence shown here is derived from an EMBL/GenBank/DDBJ whole genome shotgun (WGS) entry which is preliminary data.</text>
</comment>
<dbReference type="Proteomes" id="UP000315295">
    <property type="component" value="Unassembled WGS sequence"/>
</dbReference>
<dbReference type="EMBL" id="VIEB01001921">
    <property type="protein sequence ID" value="TQD70194.1"/>
    <property type="molecule type" value="Genomic_DNA"/>
</dbReference>
<protein>
    <submittedName>
        <fullName evidence="2">Uncharacterized protein</fullName>
    </submittedName>
</protein>
<sequence>MNAGKSTGVAKAASEKGDKAGTCSRLRHSKIMQRQAEMMRMTKVMMVKAKKMRHCVSILCTQVRNRLHLFVLSATNWAKISSFLQHHEEGLEEVN</sequence>
<accession>A0A540K7K1</accession>
<evidence type="ECO:0000256" key="1">
    <source>
        <dbReference type="SAM" id="MobiDB-lite"/>
    </source>
</evidence>
<dbReference type="AlphaFoldDB" id="A0A540K7K1"/>
<proteinExistence type="predicted"/>
<evidence type="ECO:0000313" key="3">
    <source>
        <dbReference type="Proteomes" id="UP000315295"/>
    </source>
</evidence>
<name>A0A540K7K1_MALBA</name>